<dbReference type="InterPro" id="IPR014710">
    <property type="entry name" value="RmlC-like_jellyroll"/>
</dbReference>
<dbReference type="CDD" id="cd00038">
    <property type="entry name" value="CAP_ED"/>
    <property type="match status" value="1"/>
</dbReference>
<dbReference type="InterPro" id="IPR050503">
    <property type="entry name" value="cAMP-dep_PK_reg_su-like"/>
</dbReference>
<evidence type="ECO:0000259" key="1">
    <source>
        <dbReference type="PROSITE" id="PS50042"/>
    </source>
</evidence>
<dbReference type="GO" id="GO:0034236">
    <property type="term" value="F:protein kinase A catalytic subunit binding"/>
    <property type="evidence" value="ECO:0007669"/>
    <property type="project" value="TreeGrafter"/>
</dbReference>
<dbReference type="PANTHER" id="PTHR11635">
    <property type="entry name" value="CAMP-DEPENDENT PROTEIN KINASE REGULATORY CHAIN"/>
    <property type="match status" value="1"/>
</dbReference>
<dbReference type="Pfam" id="PF00027">
    <property type="entry name" value="cNMP_binding"/>
    <property type="match status" value="1"/>
</dbReference>
<dbReference type="InterPro" id="IPR018490">
    <property type="entry name" value="cNMP-bd_dom_sf"/>
</dbReference>
<evidence type="ECO:0000313" key="2">
    <source>
        <dbReference type="EMBL" id="TDT67866.1"/>
    </source>
</evidence>
<dbReference type="GO" id="GO:0004862">
    <property type="term" value="F:cAMP-dependent protein kinase inhibitor activity"/>
    <property type="evidence" value="ECO:0007669"/>
    <property type="project" value="TreeGrafter"/>
</dbReference>
<dbReference type="GO" id="GO:0005952">
    <property type="term" value="C:cAMP-dependent protein kinase complex"/>
    <property type="evidence" value="ECO:0007669"/>
    <property type="project" value="InterPro"/>
</dbReference>
<feature type="domain" description="Cyclic nucleotide-binding" evidence="1">
    <location>
        <begin position="13"/>
        <end position="96"/>
    </location>
</feature>
<dbReference type="Gene3D" id="2.60.120.10">
    <property type="entry name" value="Jelly Rolls"/>
    <property type="match status" value="1"/>
</dbReference>
<dbReference type="InterPro" id="IPR018488">
    <property type="entry name" value="cNMP-bd_CS"/>
</dbReference>
<dbReference type="RefSeq" id="WP_134113730.1">
    <property type="nucleotide sequence ID" value="NZ_SOBG01000009.1"/>
</dbReference>
<dbReference type="PANTHER" id="PTHR11635:SF152">
    <property type="entry name" value="CAMP-DEPENDENT PROTEIN KINASE TYPE I REGULATORY SUBUNIT-RELATED"/>
    <property type="match status" value="1"/>
</dbReference>
<dbReference type="SMART" id="SM00100">
    <property type="entry name" value="cNMP"/>
    <property type="match status" value="1"/>
</dbReference>
<comment type="caution">
    <text evidence="2">The sequence shown here is derived from an EMBL/GenBank/DDBJ whole genome shotgun (WGS) entry which is preliminary data.</text>
</comment>
<proteinExistence type="predicted"/>
<gene>
    <name evidence="2" type="ORF">EV215_1869</name>
</gene>
<dbReference type="AlphaFoldDB" id="A0AA46DX47"/>
<sequence length="201" mass="24051">MFENKKLIEKFGKNFNNGDIIFCEYEKQSKLYFIISGRVKITKIRKNEEKVLAYIGANQFIGEMAVFEDKPRTATIIAEEDTKVLEFDKDSFFEILKLAPDIAVSLVKVLSNRRYNTEKQLEIILEENSERKILRYIYEKYLNTRENEVILSLEEIKNITNLPLEEIEKYLKVYKDRGYLDLDYEKVYVRNLEWLKVRFSK</sequence>
<keyword evidence="3" id="KW-1185">Reference proteome</keyword>
<accession>A0AA46DX47</accession>
<dbReference type="SUPFAM" id="SSF51206">
    <property type="entry name" value="cAMP-binding domain-like"/>
    <property type="match status" value="1"/>
</dbReference>
<dbReference type="PROSITE" id="PS50042">
    <property type="entry name" value="CNMP_BINDING_3"/>
    <property type="match status" value="1"/>
</dbReference>
<dbReference type="EMBL" id="SOBG01000009">
    <property type="protein sequence ID" value="TDT67866.1"/>
    <property type="molecule type" value="Genomic_DNA"/>
</dbReference>
<organism evidence="2 3">
    <name type="scientific">Hypnocyclicus thermotrophus</name>
    <dbReference type="NCBI Taxonomy" id="1627895"/>
    <lineage>
        <taxon>Bacteria</taxon>
        <taxon>Fusobacteriati</taxon>
        <taxon>Fusobacteriota</taxon>
        <taxon>Fusobacteriia</taxon>
        <taxon>Fusobacteriales</taxon>
        <taxon>Fusobacteriaceae</taxon>
        <taxon>Hypnocyclicus</taxon>
    </lineage>
</organism>
<dbReference type="PROSITE" id="PS00889">
    <property type="entry name" value="CNMP_BINDING_2"/>
    <property type="match status" value="1"/>
</dbReference>
<evidence type="ECO:0000313" key="3">
    <source>
        <dbReference type="Proteomes" id="UP000294678"/>
    </source>
</evidence>
<dbReference type="InterPro" id="IPR000595">
    <property type="entry name" value="cNMP-bd_dom"/>
</dbReference>
<dbReference type="GO" id="GO:0030552">
    <property type="term" value="F:cAMP binding"/>
    <property type="evidence" value="ECO:0007669"/>
    <property type="project" value="TreeGrafter"/>
</dbReference>
<name>A0AA46DX47_9FUSO</name>
<protein>
    <submittedName>
        <fullName evidence="2">CRP-like cAMP-binding protein</fullName>
    </submittedName>
</protein>
<dbReference type="Proteomes" id="UP000294678">
    <property type="component" value="Unassembled WGS sequence"/>
</dbReference>
<reference evidence="2 3" key="1">
    <citation type="submission" date="2019-03" db="EMBL/GenBank/DDBJ databases">
        <title>Genomic Encyclopedia of Type Strains, Phase IV (KMG-IV): sequencing the most valuable type-strain genomes for metagenomic binning, comparative biology and taxonomic classification.</title>
        <authorList>
            <person name="Goeker M."/>
        </authorList>
    </citation>
    <scope>NUCLEOTIDE SEQUENCE [LARGE SCALE GENOMIC DNA]</scope>
    <source>
        <strain evidence="2 3">DSM 100055</strain>
    </source>
</reference>
<dbReference type="GO" id="GO:0005829">
    <property type="term" value="C:cytosol"/>
    <property type="evidence" value="ECO:0007669"/>
    <property type="project" value="TreeGrafter"/>
</dbReference>